<dbReference type="AlphaFoldDB" id="A0A0R3TN58"/>
<dbReference type="SUPFAM" id="SSF48371">
    <property type="entry name" value="ARM repeat"/>
    <property type="match status" value="1"/>
</dbReference>
<keyword evidence="2" id="KW-0507">mRNA processing</keyword>
<keyword evidence="3" id="KW-0539">Nucleus</keyword>
<dbReference type="GO" id="GO:0005847">
    <property type="term" value="C:mRNA cleavage and polyadenylation specificity factor complex"/>
    <property type="evidence" value="ECO:0007669"/>
    <property type="project" value="TreeGrafter"/>
</dbReference>
<keyword evidence="7" id="KW-1185">Reference proteome</keyword>
<dbReference type="WBParaSite" id="HNAJ_0000880001-mRNA-1">
    <property type="protein sequence ID" value="HNAJ_0000880001-mRNA-1"/>
    <property type="gene ID" value="HNAJ_0000880001"/>
</dbReference>
<dbReference type="OrthoDB" id="331600at2759"/>
<dbReference type="STRING" id="102285.A0A0R3TN58"/>
<evidence type="ECO:0000256" key="2">
    <source>
        <dbReference type="ARBA" id="ARBA00022664"/>
    </source>
</evidence>
<evidence type="ECO:0000313" key="8">
    <source>
        <dbReference type="WBParaSite" id="HNAJ_0000880001-mRNA-1"/>
    </source>
</evidence>
<dbReference type="Proteomes" id="UP000278807">
    <property type="component" value="Unassembled WGS sequence"/>
</dbReference>
<dbReference type="Gene3D" id="1.25.10.10">
    <property type="entry name" value="Leucine-rich Repeat Variant"/>
    <property type="match status" value="1"/>
</dbReference>
<dbReference type="EMBL" id="UZAE01012393">
    <property type="protein sequence ID" value="VDO04925.1"/>
    <property type="molecule type" value="Genomic_DNA"/>
</dbReference>
<evidence type="ECO:0000259" key="4">
    <source>
        <dbReference type="Pfam" id="PF11935"/>
    </source>
</evidence>
<dbReference type="InterPro" id="IPR032460">
    <property type="entry name" value="Symplekin/Pta1_N"/>
</dbReference>
<reference evidence="8" key="1">
    <citation type="submission" date="2016-04" db="UniProtKB">
        <authorList>
            <consortium name="WormBaseParasite"/>
        </authorList>
    </citation>
    <scope>IDENTIFICATION</scope>
</reference>
<organism evidence="8">
    <name type="scientific">Rodentolepis nana</name>
    <name type="common">Dwarf tapeworm</name>
    <name type="synonym">Hymenolepis nana</name>
    <dbReference type="NCBI Taxonomy" id="102285"/>
    <lineage>
        <taxon>Eukaryota</taxon>
        <taxon>Metazoa</taxon>
        <taxon>Spiralia</taxon>
        <taxon>Lophotrochozoa</taxon>
        <taxon>Platyhelminthes</taxon>
        <taxon>Cestoda</taxon>
        <taxon>Eucestoda</taxon>
        <taxon>Cyclophyllidea</taxon>
        <taxon>Hymenolepididae</taxon>
        <taxon>Rodentolepis</taxon>
    </lineage>
</organism>
<gene>
    <name evidence="6" type="ORF">HNAJ_LOCUS8796</name>
</gene>
<evidence type="ECO:0000313" key="6">
    <source>
        <dbReference type="EMBL" id="VDO04925.1"/>
    </source>
</evidence>
<dbReference type="Pfam" id="PF12295">
    <property type="entry name" value="Symplekin_C"/>
    <property type="match status" value="1"/>
</dbReference>
<name>A0A0R3TN58_RODNA</name>
<proteinExistence type="predicted"/>
<feature type="domain" description="Symplekin/Pta1 N-terminal" evidence="4">
    <location>
        <begin position="131"/>
        <end position="364"/>
    </location>
</feature>
<feature type="domain" description="Symplekin C-terminal" evidence="5">
    <location>
        <begin position="888"/>
        <end position="1107"/>
    </location>
</feature>
<evidence type="ECO:0000256" key="1">
    <source>
        <dbReference type="ARBA" id="ARBA00004123"/>
    </source>
</evidence>
<comment type="subcellular location">
    <subcellularLocation>
        <location evidence="1">Nucleus</location>
    </subcellularLocation>
</comment>
<dbReference type="GO" id="GO:0006397">
    <property type="term" value="P:mRNA processing"/>
    <property type="evidence" value="ECO:0007669"/>
    <property type="project" value="UniProtKB-KW"/>
</dbReference>
<sequence>MTYFTTLKSAVPLVCPIGSFIPHVSCMHKIDQFGRVSELIHNASLTYDVSEKLELLYQVKELILNFDRSLLNVFFDEVVSFHVRRYTDLKLFVIKFIEEACLADSSLIPRSIITLCHLYGRSLHAEPPVAVVLKSIVESMQVVYTISLSHFIEDTEGNSSAPENFRSVCNFRNEIFSLFIPLLGASLQSRSTLNQLCANLGSKVRNPILKFFEMVIVQQSNIPPISPKLTDQCSTSTVLPSSKQNHLFAEAKMFLSGLQNIVLKPDRKQEFPFVLTGPFLSSLLNSFVSIAKQCPHFFGGIVEFFENTRQMLPFIMNRSQVKSMKTRMKSILLSLIFYSEGTSFNYRNRIESILHRLGATRFEITYGISFPDCRSTFNNPVESGVKCYDLDTSFSSGKGESTSLIDEITCHIIPKLTLPNVVDLLILSMANLPSELPSNFKSLIPFDDPKVHIRPLANNLASQMVSWSKSGDLSNQTLFNQFLNTHSKQNAFNAEKLVKPIPSYRRCSFKNDALKRILSFNPALSYPKAFSKCPALDIKAGTRSKLILILALGTPKLSDLSKLIFEKAMCKPEENFDLLMSLLTHEYSKLKYFAETGSCPEPMDASGGENGGSRKTSITSIGSNLNSYEALFNKILHRIAEPSIQKPYLNRFFLESPSYPPDVINFFKKYCSVPEQAEYGFEIIRVLIEIKPSQWRDQLLSFLFSFSAFEEPTVRNAAIKAAWNLADSSSHLEKIVEQHAVGLMKRLLQPKPTDEMFSDLCVQLPTLTDKWTTEICKLCSHFFFGILPRKQGSLLPLLAEVYVSGNETVQTFILQNMDDAICQIRLLSPHIRFLLRHCPLGAESLLVRILHTLTDPKKVTPERPNVQIMPPRPVVESMLQLCRECGNDARFIIPGIVGLSKTEVTEFLPRLFQLGDTFVKLAVSRLLKGWSLINLASFGTQPPPDPDRVELSCQSPSENVKVEPMTPADLLVAIHLLEFIKIPKASGQTEQKCGPNVDPRSIQQAIKYCLKHRQVFTPKRLADVINRVLNHSTHPKVLFFTLLQGLDLHPILSEFTLEFLLKMVKRQVWNTKQLWDGFIQICLKIKQKSYEALLKLPPKHLRDAFTKSPELFSTIRQFVEKFPPASRSRVPVQFLRALQLGVK</sequence>
<protein>
    <submittedName>
        <fullName evidence="8">Fanconi anemia group I protein</fullName>
    </submittedName>
</protein>
<dbReference type="Pfam" id="PF11935">
    <property type="entry name" value="SYMPK_PTA1_N"/>
    <property type="match status" value="1"/>
</dbReference>
<evidence type="ECO:0000259" key="5">
    <source>
        <dbReference type="Pfam" id="PF12295"/>
    </source>
</evidence>
<dbReference type="InterPro" id="IPR022075">
    <property type="entry name" value="Symplekin_C"/>
</dbReference>
<accession>A0A0R3TN58</accession>
<dbReference type="PANTHER" id="PTHR15245">
    <property type="entry name" value="SYMPLEKIN-RELATED"/>
    <property type="match status" value="1"/>
</dbReference>
<dbReference type="InterPro" id="IPR021850">
    <property type="entry name" value="Symplekin/Pta1"/>
</dbReference>
<evidence type="ECO:0000313" key="7">
    <source>
        <dbReference type="Proteomes" id="UP000278807"/>
    </source>
</evidence>
<dbReference type="InterPro" id="IPR011989">
    <property type="entry name" value="ARM-like"/>
</dbReference>
<dbReference type="PANTHER" id="PTHR15245:SF20">
    <property type="entry name" value="SYMPLEKIN"/>
    <property type="match status" value="1"/>
</dbReference>
<reference evidence="6 7" key="2">
    <citation type="submission" date="2018-11" db="EMBL/GenBank/DDBJ databases">
        <authorList>
            <consortium name="Pathogen Informatics"/>
        </authorList>
    </citation>
    <scope>NUCLEOTIDE SEQUENCE [LARGE SCALE GENOMIC DNA]</scope>
</reference>
<evidence type="ECO:0000256" key="3">
    <source>
        <dbReference type="ARBA" id="ARBA00023242"/>
    </source>
</evidence>
<dbReference type="InterPro" id="IPR016024">
    <property type="entry name" value="ARM-type_fold"/>
</dbReference>